<accession>A0A9N8VSN0</accession>
<evidence type="ECO:0000259" key="9">
    <source>
        <dbReference type="Pfam" id="PF05193"/>
    </source>
</evidence>
<dbReference type="InterPro" id="IPR001431">
    <property type="entry name" value="Pept_M16_Zn_BS"/>
</dbReference>
<feature type="domain" description="Peptidase M16 middle/third" evidence="10">
    <location>
        <begin position="396"/>
        <end position="676"/>
    </location>
</feature>
<dbReference type="InterPro" id="IPR007863">
    <property type="entry name" value="Peptidase_M16_C"/>
</dbReference>
<keyword evidence="4" id="KW-0378">Hydrolase</keyword>
<dbReference type="AlphaFoldDB" id="A0A9N8VSN0"/>
<name>A0A9N8VSN0_9GLOM</name>
<dbReference type="FunFam" id="3.30.830.10:FF:000004">
    <property type="entry name" value="Putative insulin-degrading enzyme"/>
    <property type="match status" value="1"/>
</dbReference>
<dbReference type="PROSITE" id="PS00143">
    <property type="entry name" value="INSULINASE"/>
    <property type="match status" value="1"/>
</dbReference>
<dbReference type="OrthoDB" id="952271at2759"/>
<dbReference type="FunFam" id="3.30.830.10:FF:000005">
    <property type="entry name" value="nardilysin isoform X1"/>
    <property type="match status" value="1"/>
</dbReference>
<keyword evidence="6" id="KW-0482">Metalloprotease</keyword>
<dbReference type="Pfam" id="PF05193">
    <property type="entry name" value="Peptidase_M16_C"/>
    <property type="match status" value="1"/>
</dbReference>
<comment type="similarity">
    <text evidence="1 7">Belongs to the peptidase M16 family.</text>
</comment>
<organism evidence="12 13">
    <name type="scientific">Cetraspora pellucida</name>
    <dbReference type="NCBI Taxonomy" id="1433469"/>
    <lineage>
        <taxon>Eukaryota</taxon>
        <taxon>Fungi</taxon>
        <taxon>Fungi incertae sedis</taxon>
        <taxon>Mucoromycota</taxon>
        <taxon>Glomeromycotina</taxon>
        <taxon>Glomeromycetes</taxon>
        <taxon>Diversisporales</taxon>
        <taxon>Gigasporaceae</taxon>
        <taxon>Cetraspora</taxon>
    </lineage>
</organism>
<evidence type="ECO:0000256" key="7">
    <source>
        <dbReference type="RuleBase" id="RU004447"/>
    </source>
</evidence>
<gene>
    <name evidence="12" type="ORF">CPELLU_LOCUS799</name>
</gene>
<dbReference type="GO" id="GO:0043171">
    <property type="term" value="P:peptide catabolic process"/>
    <property type="evidence" value="ECO:0007669"/>
    <property type="project" value="TreeGrafter"/>
</dbReference>
<dbReference type="InterPro" id="IPR054734">
    <property type="entry name" value="PqqF-like_C_4"/>
</dbReference>
<evidence type="ECO:0000256" key="6">
    <source>
        <dbReference type="ARBA" id="ARBA00023049"/>
    </source>
</evidence>
<dbReference type="GO" id="GO:0004222">
    <property type="term" value="F:metalloendopeptidase activity"/>
    <property type="evidence" value="ECO:0007669"/>
    <property type="project" value="InterPro"/>
</dbReference>
<dbReference type="GO" id="GO:0046872">
    <property type="term" value="F:metal ion binding"/>
    <property type="evidence" value="ECO:0007669"/>
    <property type="project" value="UniProtKB-KW"/>
</dbReference>
<protein>
    <submittedName>
        <fullName evidence="12">16775_t:CDS:1</fullName>
    </submittedName>
</protein>
<dbReference type="PANTHER" id="PTHR43690">
    <property type="entry name" value="NARDILYSIN"/>
    <property type="match status" value="1"/>
</dbReference>
<dbReference type="PANTHER" id="PTHR43690:SF18">
    <property type="entry name" value="INSULIN-DEGRADING ENZYME-RELATED"/>
    <property type="match status" value="1"/>
</dbReference>
<comment type="caution">
    <text evidence="12">The sequence shown here is derived from an EMBL/GenBank/DDBJ whole genome shotgun (WGS) entry which is preliminary data.</text>
</comment>
<dbReference type="InterPro" id="IPR011249">
    <property type="entry name" value="Metalloenz_LuxS/M16"/>
</dbReference>
<feature type="domain" description="Peptidase M16 N-terminal" evidence="8">
    <location>
        <begin position="49"/>
        <end position="184"/>
    </location>
</feature>
<proteinExistence type="inferred from homology"/>
<evidence type="ECO:0000259" key="8">
    <source>
        <dbReference type="Pfam" id="PF00675"/>
    </source>
</evidence>
<evidence type="ECO:0000259" key="11">
    <source>
        <dbReference type="Pfam" id="PF22456"/>
    </source>
</evidence>
<dbReference type="Pfam" id="PF16187">
    <property type="entry name" value="Peptidase_M16_M"/>
    <property type="match status" value="1"/>
</dbReference>
<evidence type="ECO:0000313" key="13">
    <source>
        <dbReference type="Proteomes" id="UP000789759"/>
    </source>
</evidence>
<dbReference type="Pfam" id="PF22456">
    <property type="entry name" value="PqqF-like_C_4"/>
    <property type="match status" value="1"/>
</dbReference>
<evidence type="ECO:0000256" key="3">
    <source>
        <dbReference type="ARBA" id="ARBA00022723"/>
    </source>
</evidence>
<dbReference type="GO" id="GO:0005829">
    <property type="term" value="C:cytosol"/>
    <property type="evidence" value="ECO:0007669"/>
    <property type="project" value="TreeGrafter"/>
</dbReference>
<dbReference type="SUPFAM" id="SSF63411">
    <property type="entry name" value="LuxS/MPP-like metallohydrolase"/>
    <property type="match status" value="4"/>
</dbReference>
<evidence type="ECO:0000256" key="5">
    <source>
        <dbReference type="ARBA" id="ARBA00022833"/>
    </source>
</evidence>
<evidence type="ECO:0000259" key="10">
    <source>
        <dbReference type="Pfam" id="PF16187"/>
    </source>
</evidence>
<dbReference type="InterPro" id="IPR011765">
    <property type="entry name" value="Pept_M16_N"/>
</dbReference>
<dbReference type="GO" id="GO:0005739">
    <property type="term" value="C:mitochondrion"/>
    <property type="evidence" value="ECO:0007669"/>
    <property type="project" value="TreeGrafter"/>
</dbReference>
<feature type="domain" description="Peptidase M16 C-terminal" evidence="9">
    <location>
        <begin position="211"/>
        <end position="389"/>
    </location>
</feature>
<dbReference type="FunFam" id="3.30.830.10:FF:000003">
    <property type="entry name" value="Insulin-degrading enzyme"/>
    <property type="match status" value="1"/>
</dbReference>
<keyword evidence="3" id="KW-0479">Metal-binding</keyword>
<keyword evidence="2" id="KW-0645">Protease</keyword>
<keyword evidence="5" id="KW-0862">Zinc</keyword>
<sequence>MSAPFKNLSSNFTISEDKKYATLSTPLEKSENDDREYRLIVLPNDLEALLISDSETDKSSAALGVHVGQINDPSNLQGLAHFCEHLLFMGTKNYPKENEYSEYLTKHNGSSNAYTSIDNTNYYFDVGHEHLEGALDMFAEFFICPLFNDDCTDRELNAVDSEYKLNLQEDGWRQFQLEKSLSNPNNPYSQFGIGNLESLKDVPSKAGLNVRTELLKFHDSYYSANLMKLVVLGREPLDKLNQWVVEKFSKVKNKSVPIPVPKDHYPITEKELRSQISMKPVKDNHCLELTFPFPDQEPLYNSQPGRYIAHLIGHEGVGSILSLLKKKGWANKLNAYNSHQYVGFEVFKISIELTEEGLAHYEETVEICFQYIEMLKQVGVQEQVFREVQSIASIDFKFQEKYSPSYYTSRLAVYMQRPYPRELILCGSHLLREYNPELILEGLNCLCWDKCIITLSSKLLKELDKKEKWFGTEYKLEKISDKLLKAIQNPKLHPDLKIHPPNIFIPSNFEVNKLLNVKPCTRPALIKDTPLSRLWYKKDDTFWVPKIVAHFIIRTPTAHSTPLNSVKTRLYINLVTDAFTEYAYDAEITGLAYYLYNHHEGVIVTIQGYTDKSPLLLRKVVEKMKSFQIDPNRFQKIKEELKRSYDNRLLDSPIYQAEYYRSYATTQKSWTHKEKCKLLNNIQYEDVQQFYPTLFDQVQFEGSIQGNMSRKDALDMIKILEDTLKPSEEILKSQLTGNRSVCIPDGKKFFYAMEVLDEKEINSAIEYYIQVGDVMDRELRAKLALVGQISEEPAFDQLRTKEQLGYYVWSTVEEGTGSIALKIGIQSEKDPIYLENRIEEFLIKLQTIIENMPEEEYKKEIASLISKKLEKSKNLGEESYKHWCHIYSGYYEFDKVEIDVSNLRKITKADLLEFYKTYIHPRSPVQKKLSIHLKSKNLALLKRFNLIDIKILHALVTSQGFASITEDELKGAIDILKVQSAGKDAQGIEIEIKKLFLKKVSEMKSDQEVSEEMETMLDKLCKDVVNLIFEEGKTDKDEKKDEHELSPDNEMIDDLFLFKSRMKLSPDANPVLPWSSYYEN</sequence>
<keyword evidence="13" id="KW-1185">Reference proteome</keyword>
<dbReference type="Proteomes" id="UP000789759">
    <property type="component" value="Unassembled WGS sequence"/>
</dbReference>
<dbReference type="GO" id="GO:0051603">
    <property type="term" value="P:proteolysis involved in protein catabolic process"/>
    <property type="evidence" value="ECO:0007669"/>
    <property type="project" value="TreeGrafter"/>
</dbReference>
<evidence type="ECO:0000256" key="4">
    <source>
        <dbReference type="ARBA" id="ARBA00022801"/>
    </source>
</evidence>
<evidence type="ECO:0000256" key="2">
    <source>
        <dbReference type="ARBA" id="ARBA00022670"/>
    </source>
</evidence>
<dbReference type="InterPro" id="IPR032632">
    <property type="entry name" value="Peptidase_M16_M"/>
</dbReference>
<dbReference type="InterPro" id="IPR050626">
    <property type="entry name" value="Peptidase_M16"/>
</dbReference>
<dbReference type="Gene3D" id="3.30.830.10">
    <property type="entry name" value="Metalloenzyme, LuxS/M16 peptidase-like"/>
    <property type="match status" value="4"/>
</dbReference>
<evidence type="ECO:0000313" key="12">
    <source>
        <dbReference type="EMBL" id="CAG8464961.1"/>
    </source>
</evidence>
<evidence type="ECO:0000256" key="1">
    <source>
        <dbReference type="ARBA" id="ARBA00007261"/>
    </source>
</evidence>
<reference evidence="12" key="1">
    <citation type="submission" date="2021-06" db="EMBL/GenBank/DDBJ databases">
        <authorList>
            <person name="Kallberg Y."/>
            <person name="Tangrot J."/>
            <person name="Rosling A."/>
        </authorList>
    </citation>
    <scope>NUCLEOTIDE SEQUENCE</scope>
    <source>
        <strain evidence="12">FL966</strain>
    </source>
</reference>
<dbReference type="EMBL" id="CAJVQA010000254">
    <property type="protein sequence ID" value="CAG8464961.1"/>
    <property type="molecule type" value="Genomic_DNA"/>
</dbReference>
<feature type="domain" description="Coenzyme PQQ synthesis protein F-like C-terminal lobe" evidence="11">
    <location>
        <begin position="785"/>
        <end position="883"/>
    </location>
</feature>
<dbReference type="Pfam" id="PF00675">
    <property type="entry name" value="Peptidase_M16"/>
    <property type="match status" value="1"/>
</dbReference>